<accession>A0AAX1US40</accession>
<name>A0AAX1US40_CERSP</name>
<gene>
    <name evidence="3" type="ORF">D1114_01620</name>
</gene>
<keyword evidence="1" id="KW-0560">Oxidoreductase</keyword>
<dbReference type="SUPFAM" id="SSF51905">
    <property type="entry name" value="FAD/NAD(P)-binding domain"/>
    <property type="match status" value="1"/>
</dbReference>
<dbReference type="Pfam" id="PF01266">
    <property type="entry name" value="DAO"/>
    <property type="match status" value="1"/>
</dbReference>
<dbReference type="RefSeq" id="WP_118999111.1">
    <property type="nucleotide sequence ID" value="NZ_QWGP01000001.1"/>
</dbReference>
<dbReference type="PANTHER" id="PTHR13847">
    <property type="entry name" value="SARCOSINE DEHYDROGENASE-RELATED"/>
    <property type="match status" value="1"/>
</dbReference>
<sequence>MGRSADSFDRALWWGASDEPALVAPPLRGTTDTDVAIVGGGFTGLVTALHLAEAGLAPLVLEARHVGFGASGRNGGQVIPGLKYDPEALLQKFGPDRGRALIDLVGGAADSVFDLIERHRIRCAPRRAGWIQAAHSERALPAVLNRARQWQERGVGVSILSRDEIAARTGTSLYHGGWHDPRAGGLNPLAYARGLGRASIAAGAHLFEESPALSLTRKGAGWEIRTPEGLVRANRVLIATNAYGEGLLPGLAQSILPVQSMLVATAPLPEDLRARLMPGGVVLSETRKLAFYMRQSDDGRLVLGGRGAVGPMEDGRLMAALEAGLARIFPEAARFGIAQRWSGQLALTLDGLPHLHASEPGLQVLLGYNGRGIALATALGRMVANHLASGEEPVFPVTPIRPLAWHRLREPVMNAGIRWYWLKDRMGFAS</sequence>
<protein>
    <submittedName>
        <fullName evidence="3">FAD-binding oxidoreductase</fullName>
    </submittedName>
</protein>
<evidence type="ECO:0000259" key="2">
    <source>
        <dbReference type="Pfam" id="PF01266"/>
    </source>
</evidence>
<dbReference type="GO" id="GO:0016491">
    <property type="term" value="F:oxidoreductase activity"/>
    <property type="evidence" value="ECO:0007669"/>
    <property type="project" value="UniProtKB-KW"/>
</dbReference>
<dbReference type="PANTHER" id="PTHR13847:SF281">
    <property type="entry name" value="FAD DEPENDENT OXIDOREDUCTASE DOMAIN-CONTAINING PROTEIN"/>
    <property type="match status" value="1"/>
</dbReference>
<dbReference type="Gene3D" id="3.50.50.60">
    <property type="entry name" value="FAD/NAD(P)-binding domain"/>
    <property type="match status" value="1"/>
</dbReference>
<feature type="domain" description="FAD dependent oxidoreductase" evidence="2">
    <location>
        <begin position="34"/>
        <end position="385"/>
    </location>
</feature>
<dbReference type="Gene3D" id="3.30.9.10">
    <property type="entry name" value="D-Amino Acid Oxidase, subunit A, domain 2"/>
    <property type="match status" value="1"/>
</dbReference>
<dbReference type="InterPro" id="IPR006076">
    <property type="entry name" value="FAD-dep_OxRdtase"/>
</dbReference>
<evidence type="ECO:0000313" key="4">
    <source>
        <dbReference type="Proteomes" id="UP000266305"/>
    </source>
</evidence>
<comment type="caution">
    <text evidence="3">The sequence shown here is derived from an EMBL/GenBank/DDBJ whole genome shotgun (WGS) entry which is preliminary data.</text>
</comment>
<evidence type="ECO:0000313" key="3">
    <source>
        <dbReference type="EMBL" id="RHZ98812.1"/>
    </source>
</evidence>
<dbReference type="GO" id="GO:0005737">
    <property type="term" value="C:cytoplasm"/>
    <property type="evidence" value="ECO:0007669"/>
    <property type="project" value="TreeGrafter"/>
</dbReference>
<dbReference type="InterPro" id="IPR036188">
    <property type="entry name" value="FAD/NAD-bd_sf"/>
</dbReference>
<dbReference type="EMBL" id="QWGP01000001">
    <property type="protein sequence ID" value="RHZ98812.1"/>
    <property type="molecule type" value="Genomic_DNA"/>
</dbReference>
<dbReference type="AlphaFoldDB" id="A0AAX1US40"/>
<evidence type="ECO:0000256" key="1">
    <source>
        <dbReference type="ARBA" id="ARBA00023002"/>
    </source>
</evidence>
<dbReference type="Proteomes" id="UP000266305">
    <property type="component" value="Unassembled WGS sequence"/>
</dbReference>
<organism evidence="3 4">
    <name type="scientific">Cereibacter sphaeroides</name>
    <name type="common">Rhodobacter sphaeroides</name>
    <dbReference type="NCBI Taxonomy" id="1063"/>
    <lineage>
        <taxon>Bacteria</taxon>
        <taxon>Pseudomonadati</taxon>
        <taxon>Pseudomonadota</taxon>
        <taxon>Alphaproteobacteria</taxon>
        <taxon>Rhodobacterales</taxon>
        <taxon>Paracoccaceae</taxon>
        <taxon>Cereibacter</taxon>
    </lineage>
</organism>
<proteinExistence type="predicted"/>
<reference evidence="3 4" key="1">
    <citation type="submission" date="2018-08" db="EMBL/GenBank/DDBJ databases">
        <title>Draft genome sequence of Rhodobacter sphaeroides FY.</title>
        <authorList>
            <person name="Rayyan A."/>
            <person name="Meyer T.E."/>
            <person name="Kyndt J.A."/>
        </authorList>
    </citation>
    <scope>NUCLEOTIDE SEQUENCE [LARGE SCALE GENOMIC DNA]</scope>
    <source>
        <strain evidence="3 4">FY</strain>
    </source>
</reference>